<reference evidence="2 3" key="1">
    <citation type="journal article" date="2018" name="MBio">
        <title>Comparative Genomics Reveals the Core Gene Toolbox for the Fungus-Insect Symbiosis.</title>
        <authorList>
            <person name="Wang Y."/>
            <person name="Stata M."/>
            <person name="Wang W."/>
            <person name="Stajich J.E."/>
            <person name="White M.M."/>
            <person name="Moncalvo J.M."/>
        </authorList>
    </citation>
    <scope>NUCLEOTIDE SEQUENCE [LARGE SCALE GENOMIC DNA]</scope>
    <source>
        <strain evidence="2 3">SWE-8-4</strain>
    </source>
</reference>
<proteinExistence type="predicted"/>
<accession>A0A2T9YN87</accession>
<name>A0A2T9YN87_9FUNG</name>
<keyword evidence="1" id="KW-0812">Transmembrane</keyword>
<feature type="transmembrane region" description="Helical" evidence="1">
    <location>
        <begin position="117"/>
        <end position="144"/>
    </location>
</feature>
<dbReference type="Proteomes" id="UP000245383">
    <property type="component" value="Unassembled WGS sequence"/>
</dbReference>
<sequence>MFCEFDTNRCCFASLVVGPSGFAASRVCALETNKLCAIFGRKSVYSVWQIGHVEFVKAVIGGGFGSSLKQIARSLCSTTLWLANLAILEKMISFWTKLVKSICRLGLSISLCSENKLIAFLFTSFPVSDYLLAARFFAIGLLLFS</sequence>
<keyword evidence="3" id="KW-1185">Reference proteome</keyword>
<protein>
    <submittedName>
        <fullName evidence="2">Uncharacterized protein</fullName>
    </submittedName>
</protein>
<organism evidence="2 3">
    <name type="scientific">Smittium simulii</name>
    <dbReference type="NCBI Taxonomy" id="133385"/>
    <lineage>
        <taxon>Eukaryota</taxon>
        <taxon>Fungi</taxon>
        <taxon>Fungi incertae sedis</taxon>
        <taxon>Zoopagomycota</taxon>
        <taxon>Kickxellomycotina</taxon>
        <taxon>Harpellomycetes</taxon>
        <taxon>Harpellales</taxon>
        <taxon>Legeriomycetaceae</taxon>
        <taxon>Smittium</taxon>
    </lineage>
</organism>
<dbReference type="EMBL" id="MBFR01000114">
    <property type="protein sequence ID" value="PVU93800.1"/>
    <property type="molecule type" value="Genomic_DNA"/>
</dbReference>
<evidence type="ECO:0000313" key="2">
    <source>
        <dbReference type="EMBL" id="PVU93800.1"/>
    </source>
</evidence>
<keyword evidence="1" id="KW-1133">Transmembrane helix</keyword>
<comment type="caution">
    <text evidence="2">The sequence shown here is derived from an EMBL/GenBank/DDBJ whole genome shotgun (WGS) entry which is preliminary data.</text>
</comment>
<keyword evidence="1" id="KW-0472">Membrane</keyword>
<evidence type="ECO:0000313" key="3">
    <source>
        <dbReference type="Proteomes" id="UP000245383"/>
    </source>
</evidence>
<evidence type="ECO:0000256" key="1">
    <source>
        <dbReference type="SAM" id="Phobius"/>
    </source>
</evidence>
<gene>
    <name evidence="2" type="ORF">BB561_003035</name>
</gene>
<dbReference type="AlphaFoldDB" id="A0A2T9YN87"/>